<evidence type="ECO:0000313" key="3">
    <source>
        <dbReference type="EMBL" id="SDM26167.1"/>
    </source>
</evidence>
<proteinExistence type="predicted"/>
<dbReference type="InterPro" id="IPR030934">
    <property type="entry name" value="Intein_C"/>
</dbReference>
<evidence type="ECO:0000256" key="1">
    <source>
        <dbReference type="SAM" id="MobiDB-lite"/>
    </source>
</evidence>
<dbReference type="InterPro" id="IPR003587">
    <property type="entry name" value="Hint_dom_N"/>
</dbReference>
<dbReference type="PROSITE" id="PS50817">
    <property type="entry name" value="INTEIN_N_TER"/>
    <property type="match status" value="1"/>
</dbReference>
<dbReference type="NCBIfam" id="TIGR01443">
    <property type="entry name" value="intein_Cterm"/>
    <property type="match status" value="1"/>
</dbReference>
<evidence type="ECO:0000313" key="4">
    <source>
        <dbReference type="Proteomes" id="UP000183200"/>
    </source>
</evidence>
<dbReference type="AlphaFoldDB" id="A0A1G9RT67"/>
<dbReference type="Pfam" id="PF07591">
    <property type="entry name" value="PT-HINT"/>
    <property type="match status" value="1"/>
</dbReference>
<dbReference type="GO" id="GO:0016539">
    <property type="term" value="P:intein-mediated protein splicing"/>
    <property type="evidence" value="ECO:0007669"/>
    <property type="project" value="InterPro"/>
</dbReference>
<dbReference type="SUPFAM" id="SSF51294">
    <property type="entry name" value="Hedgehog/intein (Hint) domain"/>
    <property type="match status" value="1"/>
</dbReference>
<dbReference type="RefSeq" id="WP_074605992.1">
    <property type="nucleotide sequence ID" value="NZ_FNGY01000003.1"/>
</dbReference>
<dbReference type="OrthoDB" id="603864at2"/>
<dbReference type="Pfam" id="PF14107">
    <property type="entry name" value="DUF4280"/>
    <property type="match status" value="1"/>
</dbReference>
<dbReference type="InterPro" id="IPR006141">
    <property type="entry name" value="Intein_N"/>
</dbReference>
<reference evidence="4" key="1">
    <citation type="submission" date="2016-10" db="EMBL/GenBank/DDBJ databases">
        <authorList>
            <person name="Varghese N."/>
            <person name="Submissions S."/>
        </authorList>
    </citation>
    <scope>NUCLEOTIDE SEQUENCE [LARGE SCALE GENOMIC DNA]</scope>
    <source>
        <strain evidence="4">DSM 19110</strain>
    </source>
</reference>
<sequence>MEELEYITKEAMIQCSEGSAPGLFSPTYNQTTKINSCLVSTKVDKISMANVPSFIICKKTQKPCIPVSTEWQNTYPVKIKGQQTLIGKSCMNCGIGGKIEFLSSGQVPLSAEEKEALKGMRDDAQKAFDAEQKEKNKPWWQKAGEFVVDCVPIVGPIVSLVKNVSEGNWAMAALDVGFLALDVVGVAAAPFTGGGSLAASTVAKVGIKQAIKAGAKQVAKKVSKEALEAGVKQTAEMLSKLSVRSLTKGKLCVFACFPAGTPVHVEGGIKHIETLKVGDKVWSFDESTGIPILKSISNIFERSAQLLVDITVEDEVIQTTPEHPFFVNGDWKEAGLIEVGDKILQIDGVSRKVLKFRYTGAHAPVESLAAEFSEEIEPPEEDAVKVYNFEVEECHTYFVGHQGVLVHNASKKGICLKEGVDKFRRSMAERRKTLLRDAKDPKSELSDKARDFIKKNDGNKVPKGHEVSHEKPLYTRTTPAGKRKLDKASNMKTQQKAVHRKRHKECGDQYHKYGPANKPKNPRD</sequence>
<feature type="domain" description="Hint" evidence="2">
    <location>
        <begin position="254"/>
        <end position="347"/>
    </location>
</feature>
<feature type="region of interest" description="Disordered" evidence="1">
    <location>
        <begin position="434"/>
        <end position="524"/>
    </location>
</feature>
<dbReference type="EMBL" id="FNGY01000003">
    <property type="protein sequence ID" value="SDM26167.1"/>
    <property type="molecule type" value="Genomic_DNA"/>
</dbReference>
<dbReference type="Gene3D" id="2.170.16.10">
    <property type="entry name" value="Hedgehog/Intein (Hint) domain"/>
    <property type="match status" value="1"/>
</dbReference>
<protein>
    <submittedName>
        <fullName evidence="3">Intein C-terminal splicing region/intein N-terminal splicing region</fullName>
    </submittedName>
</protein>
<gene>
    <name evidence="3" type="ORF">SAMN05421820_103342</name>
</gene>
<dbReference type="CDD" id="cd00081">
    <property type="entry name" value="Hint"/>
    <property type="match status" value="1"/>
</dbReference>
<organism evidence="3 4">
    <name type="scientific">Pedobacter steynii</name>
    <dbReference type="NCBI Taxonomy" id="430522"/>
    <lineage>
        <taxon>Bacteria</taxon>
        <taxon>Pseudomonadati</taxon>
        <taxon>Bacteroidota</taxon>
        <taxon>Sphingobacteriia</taxon>
        <taxon>Sphingobacteriales</taxon>
        <taxon>Sphingobacteriaceae</taxon>
        <taxon>Pedobacter</taxon>
    </lineage>
</organism>
<dbReference type="InterPro" id="IPR025460">
    <property type="entry name" value="DUF4280"/>
</dbReference>
<dbReference type="SMART" id="SM00306">
    <property type="entry name" value="HintN"/>
    <property type="match status" value="1"/>
</dbReference>
<dbReference type="PROSITE" id="PS50818">
    <property type="entry name" value="INTEIN_C_TER"/>
    <property type="match status" value="1"/>
</dbReference>
<keyword evidence="4" id="KW-1185">Reference proteome</keyword>
<feature type="compositionally biased region" description="Basic and acidic residues" evidence="1">
    <location>
        <begin position="434"/>
        <end position="473"/>
    </location>
</feature>
<name>A0A1G9RT67_9SPHI</name>
<dbReference type="Proteomes" id="UP000183200">
    <property type="component" value="Unassembled WGS sequence"/>
</dbReference>
<accession>A0A1G9RT67</accession>
<dbReference type="InterPro" id="IPR036844">
    <property type="entry name" value="Hint_dom_sf"/>
</dbReference>
<evidence type="ECO:0000259" key="2">
    <source>
        <dbReference type="SMART" id="SM00306"/>
    </source>
</evidence>